<keyword evidence="1" id="KW-0391">Immunity</keyword>
<keyword evidence="4" id="KW-0732">Signal</keyword>
<dbReference type="InterPro" id="IPR013783">
    <property type="entry name" value="Ig-like_fold"/>
</dbReference>
<dbReference type="SUPFAM" id="SSF48726">
    <property type="entry name" value="Immunoglobulin"/>
    <property type="match status" value="1"/>
</dbReference>
<keyword evidence="3" id="KW-1280">Immunoglobulin</keyword>
<comment type="caution">
    <text evidence="6">The sequence shown here is derived from an EMBL/GenBank/DDBJ whole genome shotgun (WGS) entry which is preliminary data.</text>
</comment>
<dbReference type="AlphaFoldDB" id="A0A9Q1HL55"/>
<dbReference type="Proteomes" id="UP001152803">
    <property type="component" value="Unassembled WGS sequence"/>
</dbReference>
<feature type="domain" description="Ig-like" evidence="5">
    <location>
        <begin position="21"/>
        <end position="111"/>
    </location>
</feature>
<dbReference type="GO" id="GO:0002250">
    <property type="term" value="P:adaptive immune response"/>
    <property type="evidence" value="ECO:0007669"/>
    <property type="project" value="UniProtKB-KW"/>
</dbReference>
<feature type="signal peptide" evidence="4">
    <location>
        <begin position="1"/>
        <end position="19"/>
    </location>
</feature>
<evidence type="ECO:0000313" key="7">
    <source>
        <dbReference type="Proteomes" id="UP001152803"/>
    </source>
</evidence>
<dbReference type="SMART" id="SM00406">
    <property type="entry name" value="IGv"/>
    <property type="match status" value="1"/>
</dbReference>
<keyword evidence="2" id="KW-1064">Adaptive immunity</keyword>
<dbReference type="EMBL" id="JAFJMO010001277">
    <property type="protein sequence ID" value="KAJ8245101.1"/>
    <property type="molecule type" value="Genomic_DNA"/>
</dbReference>
<sequence length="111" mass="12458">MEAFVFITALLFAFEYAHCDPTLTESDPQVKKPGESVRLSCKITGFSLSSYSVHWVRQAPGKVLQWVGYHGGSFHSRFKVTEDSSNSIAYLDITDLQPSDTAVYYCAREPQ</sequence>
<dbReference type="PROSITE" id="PS50835">
    <property type="entry name" value="IG_LIKE"/>
    <property type="match status" value="1"/>
</dbReference>
<reference evidence="6" key="1">
    <citation type="journal article" date="2023" name="Science">
        <title>Genome structures resolve the early diversification of teleost fishes.</title>
        <authorList>
            <person name="Parey E."/>
            <person name="Louis A."/>
            <person name="Montfort J."/>
            <person name="Bouchez O."/>
            <person name="Roques C."/>
            <person name="Iampietro C."/>
            <person name="Lluch J."/>
            <person name="Castinel A."/>
            <person name="Donnadieu C."/>
            <person name="Desvignes T."/>
            <person name="Floi Bucao C."/>
            <person name="Jouanno E."/>
            <person name="Wen M."/>
            <person name="Mejri S."/>
            <person name="Dirks R."/>
            <person name="Jansen H."/>
            <person name="Henkel C."/>
            <person name="Chen W.J."/>
            <person name="Zahm M."/>
            <person name="Cabau C."/>
            <person name="Klopp C."/>
            <person name="Thompson A.W."/>
            <person name="Robinson-Rechavi M."/>
            <person name="Braasch I."/>
            <person name="Lecointre G."/>
            <person name="Bobe J."/>
            <person name="Postlethwait J.H."/>
            <person name="Berthelot C."/>
            <person name="Roest Crollius H."/>
            <person name="Guiguen Y."/>
        </authorList>
    </citation>
    <scope>NUCLEOTIDE SEQUENCE</scope>
    <source>
        <strain evidence="6">Concon-B</strain>
    </source>
</reference>
<dbReference type="PANTHER" id="PTHR23266">
    <property type="entry name" value="IMMUNOGLOBULIN HEAVY CHAIN"/>
    <property type="match status" value="1"/>
</dbReference>
<proteinExistence type="predicted"/>
<evidence type="ECO:0000256" key="1">
    <source>
        <dbReference type="ARBA" id="ARBA00022859"/>
    </source>
</evidence>
<dbReference type="GO" id="GO:0019814">
    <property type="term" value="C:immunoglobulin complex"/>
    <property type="evidence" value="ECO:0007669"/>
    <property type="project" value="UniProtKB-KW"/>
</dbReference>
<dbReference type="InterPro" id="IPR036179">
    <property type="entry name" value="Ig-like_dom_sf"/>
</dbReference>
<evidence type="ECO:0000313" key="6">
    <source>
        <dbReference type="EMBL" id="KAJ8245101.1"/>
    </source>
</evidence>
<evidence type="ECO:0000256" key="3">
    <source>
        <dbReference type="ARBA" id="ARBA00043265"/>
    </source>
</evidence>
<organism evidence="6 7">
    <name type="scientific">Conger conger</name>
    <name type="common">Conger eel</name>
    <name type="synonym">Muraena conger</name>
    <dbReference type="NCBI Taxonomy" id="82655"/>
    <lineage>
        <taxon>Eukaryota</taxon>
        <taxon>Metazoa</taxon>
        <taxon>Chordata</taxon>
        <taxon>Craniata</taxon>
        <taxon>Vertebrata</taxon>
        <taxon>Euteleostomi</taxon>
        <taxon>Actinopterygii</taxon>
        <taxon>Neopterygii</taxon>
        <taxon>Teleostei</taxon>
        <taxon>Anguilliformes</taxon>
        <taxon>Congridae</taxon>
        <taxon>Conger</taxon>
    </lineage>
</organism>
<name>A0A9Q1HL55_CONCO</name>
<evidence type="ECO:0000256" key="2">
    <source>
        <dbReference type="ARBA" id="ARBA00023130"/>
    </source>
</evidence>
<feature type="chain" id="PRO_5040366333" description="Ig-like domain-containing protein" evidence="4">
    <location>
        <begin position="20"/>
        <end position="111"/>
    </location>
</feature>
<dbReference type="GO" id="GO:0005576">
    <property type="term" value="C:extracellular region"/>
    <property type="evidence" value="ECO:0007669"/>
    <property type="project" value="UniProtKB-ARBA"/>
</dbReference>
<dbReference type="Gene3D" id="2.60.40.10">
    <property type="entry name" value="Immunoglobulins"/>
    <property type="match status" value="1"/>
</dbReference>
<protein>
    <recommendedName>
        <fullName evidence="5">Ig-like domain-containing protein</fullName>
    </recommendedName>
</protein>
<keyword evidence="7" id="KW-1185">Reference proteome</keyword>
<dbReference type="Pfam" id="PF07686">
    <property type="entry name" value="V-set"/>
    <property type="match status" value="1"/>
</dbReference>
<gene>
    <name evidence="6" type="ORF">COCON_G00236020</name>
</gene>
<accession>A0A9Q1HL55</accession>
<dbReference type="OrthoDB" id="8845304at2759"/>
<dbReference type="InterPro" id="IPR007110">
    <property type="entry name" value="Ig-like_dom"/>
</dbReference>
<evidence type="ECO:0000259" key="5">
    <source>
        <dbReference type="PROSITE" id="PS50835"/>
    </source>
</evidence>
<dbReference type="InterPro" id="IPR013106">
    <property type="entry name" value="Ig_V-set"/>
</dbReference>
<evidence type="ECO:0000256" key="4">
    <source>
        <dbReference type="SAM" id="SignalP"/>
    </source>
</evidence>
<dbReference type="InterPro" id="IPR050199">
    <property type="entry name" value="IgHV"/>
</dbReference>